<dbReference type="PANTHER" id="PTHR22946">
    <property type="entry name" value="DIENELACTONE HYDROLASE DOMAIN-CONTAINING PROTEIN-RELATED"/>
    <property type="match status" value="1"/>
</dbReference>
<dbReference type="InterPro" id="IPR029058">
    <property type="entry name" value="AB_hydrolase_fold"/>
</dbReference>
<accession>A0ABP8Z1P1</accession>
<dbReference type="Proteomes" id="UP001500822">
    <property type="component" value="Unassembled WGS sequence"/>
</dbReference>
<sequence length="302" mass="31519">MSRRSVDFVSGGTRCAAWFFSAAADSPFANDDGAVPVVVMAHGFGGTKDSGLEPFAERLAAAGLAVFAFDYRHYGDSDGEPRQQISLTGQADDYRAAMAAAAAQPGVDRSRVILWGVSLAGGLVLEVASGRDDLAAVIAMVPLVSGLAAGIHHYPQLGVAGVAKSTSRAVGSAVKSRLGRAPTMMTVVGPPGSGAALSGPGYLENYLAVAGPTWRNEVDAAIGLELGSFRADKSAHKISAPTLVQIADFDQAAPPHAAAKAAFSARAQVRHYPCDHFDIFEGFDWFEQAVTHQIDFLTHHLA</sequence>
<dbReference type="RefSeq" id="WP_345312723.1">
    <property type="nucleotide sequence ID" value="NZ_BAABIE010000004.1"/>
</dbReference>
<comment type="caution">
    <text evidence="4">The sequence shown here is derived from an EMBL/GenBank/DDBJ whole genome shotgun (WGS) entry which is preliminary data.</text>
</comment>
<dbReference type="PANTHER" id="PTHR22946:SF9">
    <property type="entry name" value="POLYKETIDE TRANSFERASE AF380"/>
    <property type="match status" value="1"/>
</dbReference>
<organism evidence="4 5">
    <name type="scientific">Gordonia alkaliphila</name>
    <dbReference type="NCBI Taxonomy" id="1053547"/>
    <lineage>
        <taxon>Bacteria</taxon>
        <taxon>Bacillati</taxon>
        <taxon>Actinomycetota</taxon>
        <taxon>Actinomycetes</taxon>
        <taxon>Mycobacteriales</taxon>
        <taxon>Gordoniaceae</taxon>
        <taxon>Gordonia</taxon>
    </lineage>
</organism>
<dbReference type="SUPFAM" id="SSF53474">
    <property type="entry name" value="alpha/beta-Hydrolases"/>
    <property type="match status" value="1"/>
</dbReference>
<evidence type="ECO:0000259" key="3">
    <source>
        <dbReference type="Pfam" id="PF00561"/>
    </source>
</evidence>
<keyword evidence="5" id="KW-1185">Reference proteome</keyword>
<comment type="similarity">
    <text evidence="2">Belongs to the AB hydrolase superfamily. FUS2 hydrolase family.</text>
</comment>
<reference evidence="5" key="1">
    <citation type="journal article" date="2019" name="Int. J. Syst. Evol. Microbiol.">
        <title>The Global Catalogue of Microorganisms (GCM) 10K type strain sequencing project: providing services to taxonomists for standard genome sequencing and annotation.</title>
        <authorList>
            <consortium name="The Broad Institute Genomics Platform"/>
            <consortium name="The Broad Institute Genome Sequencing Center for Infectious Disease"/>
            <person name="Wu L."/>
            <person name="Ma J."/>
        </authorList>
    </citation>
    <scope>NUCLEOTIDE SEQUENCE [LARGE SCALE GENOMIC DNA]</scope>
    <source>
        <strain evidence="5">JCM 18077</strain>
    </source>
</reference>
<dbReference type="Pfam" id="PF00561">
    <property type="entry name" value="Abhydrolase_1"/>
    <property type="match status" value="1"/>
</dbReference>
<dbReference type="EMBL" id="BAABIE010000004">
    <property type="protein sequence ID" value="GAA4743912.1"/>
    <property type="molecule type" value="Genomic_DNA"/>
</dbReference>
<dbReference type="InterPro" id="IPR000073">
    <property type="entry name" value="AB_hydrolase_1"/>
</dbReference>
<dbReference type="GO" id="GO:0016787">
    <property type="term" value="F:hydrolase activity"/>
    <property type="evidence" value="ECO:0007669"/>
    <property type="project" value="UniProtKB-KW"/>
</dbReference>
<proteinExistence type="inferred from homology"/>
<protein>
    <submittedName>
        <fullName evidence="4">Alpha/beta hydrolase</fullName>
    </submittedName>
</protein>
<evidence type="ECO:0000256" key="2">
    <source>
        <dbReference type="ARBA" id="ARBA00038115"/>
    </source>
</evidence>
<keyword evidence="1 4" id="KW-0378">Hydrolase</keyword>
<gene>
    <name evidence="4" type="ORF">GCM10023217_10910</name>
</gene>
<dbReference type="Gene3D" id="3.40.50.1820">
    <property type="entry name" value="alpha/beta hydrolase"/>
    <property type="match status" value="1"/>
</dbReference>
<evidence type="ECO:0000313" key="4">
    <source>
        <dbReference type="EMBL" id="GAA4743912.1"/>
    </source>
</evidence>
<dbReference type="InterPro" id="IPR050261">
    <property type="entry name" value="FrsA_esterase"/>
</dbReference>
<evidence type="ECO:0000256" key="1">
    <source>
        <dbReference type="ARBA" id="ARBA00022801"/>
    </source>
</evidence>
<feature type="domain" description="AB hydrolase-1" evidence="3">
    <location>
        <begin position="36"/>
        <end position="282"/>
    </location>
</feature>
<name>A0ABP8Z1P1_9ACTN</name>
<evidence type="ECO:0000313" key="5">
    <source>
        <dbReference type="Proteomes" id="UP001500822"/>
    </source>
</evidence>